<reference evidence="3" key="2">
    <citation type="submission" date="2014-09" db="EMBL/GenBank/DDBJ databases">
        <authorList>
            <consortium name="NBRP consortium"/>
            <person name="Sawabe T."/>
            <person name="Meirelles P."/>
            <person name="Nakanishi M."/>
            <person name="Sayaka M."/>
            <person name="Hattori M."/>
            <person name="Ohkuma M."/>
        </authorList>
    </citation>
    <scope>NUCLEOTIDE SEQUENCE [LARGE SCALE GENOMIC DNA]</scope>
    <source>
        <strain evidence="3">JCM 19239</strain>
    </source>
</reference>
<dbReference type="EMBL" id="BBMS01000174">
    <property type="protein sequence ID" value="GAL31469.1"/>
    <property type="molecule type" value="Genomic_DNA"/>
</dbReference>
<comment type="caution">
    <text evidence="2">The sequence shown here is derived from an EMBL/GenBank/DDBJ whole genome shotgun (WGS) entry which is preliminary data.</text>
</comment>
<dbReference type="Proteomes" id="UP000029223">
    <property type="component" value="Unassembled WGS sequence"/>
</dbReference>
<proteinExistence type="predicted"/>
<keyword evidence="3" id="KW-1185">Reference proteome</keyword>
<evidence type="ECO:0000313" key="2">
    <source>
        <dbReference type="EMBL" id="GAL31469.1"/>
    </source>
</evidence>
<accession>A0ABQ0JRU0</accession>
<dbReference type="Gene3D" id="3.40.190.170">
    <property type="entry name" value="Bacterial extracellular solute-binding protein, family 7"/>
    <property type="match status" value="1"/>
</dbReference>
<organism evidence="2 3">
    <name type="scientific">Vibrio variabilis</name>
    <dbReference type="NCBI Taxonomy" id="990271"/>
    <lineage>
        <taxon>Bacteria</taxon>
        <taxon>Pseudomonadati</taxon>
        <taxon>Pseudomonadota</taxon>
        <taxon>Gammaproteobacteria</taxon>
        <taxon>Vibrionales</taxon>
        <taxon>Vibrionaceae</taxon>
        <taxon>Vibrio</taxon>
    </lineage>
</organism>
<reference evidence="3" key="1">
    <citation type="submission" date="2014-09" db="EMBL/GenBank/DDBJ databases">
        <title>Vibrio variabilis JCM 19239. (C206) whole genome shotgun sequence.</title>
        <authorList>
            <person name="Sawabe T."/>
            <person name="Meirelles P."/>
            <person name="Nakanishi M."/>
            <person name="Sayaka M."/>
            <person name="Hattori M."/>
            <person name="Ohkuma M."/>
        </authorList>
    </citation>
    <scope>NUCLEOTIDE SEQUENCE [LARGE SCALE GENOMIC DNA]</scope>
    <source>
        <strain evidence="3">JCM 19239</strain>
    </source>
</reference>
<name>A0ABQ0JRU0_9VIBR</name>
<dbReference type="InterPro" id="IPR018389">
    <property type="entry name" value="DctP_fam"/>
</dbReference>
<protein>
    <submittedName>
        <fullName evidence="2">TRAP-type C4-dicarboxylate transport system periplasmic component</fullName>
    </submittedName>
</protein>
<keyword evidence="1" id="KW-0732">Signal</keyword>
<evidence type="ECO:0000256" key="1">
    <source>
        <dbReference type="ARBA" id="ARBA00022729"/>
    </source>
</evidence>
<dbReference type="InterPro" id="IPR038404">
    <property type="entry name" value="TRAP_DctP_sf"/>
</dbReference>
<sequence>MTTNLNLGSANCPVVVNTEALEMLKPEHREALLSSVPEALDYYVSNYEQNTTAKFDKAIADEGVTQVTFTADQTAELNDLAASVREDWVNKYKGQFDSQALFDYTEALFKQQN</sequence>
<evidence type="ECO:0000313" key="3">
    <source>
        <dbReference type="Proteomes" id="UP000029223"/>
    </source>
</evidence>
<gene>
    <name evidence="2" type="ORF">JCM19239_5423</name>
</gene>
<dbReference type="Pfam" id="PF03480">
    <property type="entry name" value="DctP"/>
    <property type="match status" value="1"/>
</dbReference>